<keyword evidence="5" id="KW-1133">Transmembrane helix</keyword>
<dbReference type="Proteomes" id="UP000261875">
    <property type="component" value="Chromosome"/>
</dbReference>
<organism evidence="10 11">
    <name type="scientific">Candidatus Fukatsuia symbiotica</name>
    <dbReference type="NCBI Taxonomy" id="1878942"/>
    <lineage>
        <taxon>Bacteria</taxon>
        <taxon>Pseudomonadati</taxon>
        <taxon>Pseudomonadota</taxon>
        <taxon>Gammaproteobacteria</taxon>
        <taxon>Enterobacterales</taxon>
        <taxon>Yersiniaceae</taxon>
        <taxon>Candidatus Fukatsuia</taxon>
    </lineage>
</organism>
<keyword evidence="11" id="KW-1185">Reference proteome</keyword>
<feature type="domain" description="Anti sigma-E protein RseA C-terminal" evidence="9">
    <location>
        <begin position="143"/>
        <end position="186"/>
    </location>
</feature>
<dbReference type="InterPro" id="IPR005572">
    <property type="entry name" value="Anti-sigma_E_RseA_N"/>
</dbReference>
<dbReference type="RefSeq" id="WP_072550112.1">
    <property type="nucleotide sequence ID" value="NZ_CP021659.1"/>
</dbReference>
<dbReference type="CDD" id="cd16328">
    <property type="entry name" value="RseA_N"/>
    <property type="match status" value="1"/>
</dbReference>
<dbReference type="STRING" id="1878942.GCA_900128755_01322"/>
<evidence type="ECO:0000256" key="5">
    <source>
        <dbReference type="ARBA" id="ARBA00022989"/>
    </source>
</evidence>
<dbReference type="Pfam" id="PF03872">
    <property type="entry name" value="RseA_N"/>
    <property type="match status" value="1"/>
</dbReference>
<dbReference type="Pfam" id="PF03873">
    <property type="entry name" value="RseA_C"/>
    <property type="match status" value="1"/>
</dbReference>
<evidence type="ECO:0000313" key="10">
    <source>
        <dbReference type="EMBL" id="AWK14805.1"/>
    </source>
</evidence>
<dbReference type="GO" id="GO:0005886">
    <property type="term" value="C:plasma membrane"/>
    <property type="evidence" value="ECO:0007669"/>
    <property type="project" value="UniProtKB-SubCell"/>
</dbReference>
<dbReference type="InterPro" id="IPR036147">
    <property type="entry name" value="Anti-sigma_E_RseA_N_sf"/>
</dbReference>
<comment type="function">
    <text evidence="7">An anti-sigma factor for extracytoplasmic function (ECF) sigma factor sigma-E (RpoE). ECF sigma factors are held in an inactive form by an anti-sigma factor until released by regulated intramembrane proteolysis (RIP). RIP occurs when an extracytoplasmic signal triggers a concerted proteolytic cascade to transmit information and elicit cellular responses. The membrane-spanning regulatory substrate protein is first cut periplasmically (site-1 protease, S1P, DegS), then within the membrane itself (site-2 protease, S2P, RseP), while cytoplasmic proteases finish degrading the anti-sigma factor, liberating sigma-E.</text>
</comment>
<comment type="subcellular location">
    <subcellularLocation>
        <location evidence="7">Cell inner membrane</location>
    </subcellularLocation>
    <subcellularLocation>
        <location evidence="1">Cell membrane</location>
        <topology evidence="1">Single-pass membrane protein</topology>
    </subcellularLocation>
</comment>
<evidence type="ECO:0000256" key="6">
    <source>
        <dbReference type="ARBA" id="ARBA00023136"/>
    </source>
</evidence>
<reference evidence="10 11" key="1">
    <citation type="submission" date="2017-05" db="EMBL/GenBank/DDBJ databases">
        <title>Genome sequence of Candidatus Fukatsuia symbiotica and Candidatus Hamiltonella defensa from Acyrthosiphon pisum strain 5D.</title>
        <authorList>
            <person name="Patel V.A."/>
            <person name="Chevignon G."/>
            <person name="Russell J.A."/>
            <person name="Oliver K.M."/>
        </authorList>
    </citation>
    <scope>NUCLEOTIDE SEQUENCE [LARGE SCALE GENOMIC DNA]</scope>
    <source>
        <strain evidence="10 11">5D</strain>
    </source>
</reference>
<dbReference type="GO" id="GO:0016989">
    <property type="term" value="F:sigma factor antagonist activity"/>
    <property type="evidence" value="ECO:0007669"/>
    <property type="project" value="InterPro"/>
</dbReference>
<comment type="similarity">
    <text evidence="2 7">Belongs to the RseA family.</text>
</comment>
<keyword evidence="4" id="KW-0812">Transmembrane</keyword>
<dbReference type="AlphaFoldDB" id="A0A2U8I9U1"/>
<dbReference type="InterPro" id="IPR026279">
    <property type="entry name" value="RseA"/>
</dbReference>
<evidence type="ECO:0000256" key="4">
    <source>
        <dbReference type="ARBA" id="ARBA00022692"/>
    </source>
</evidence>
<dbReference type="Gene3D" id="1.10.10.880">
    <property type="entry name" value="Anti sigma-E protein RseA, N-terminal domain"/>
    <property type="match status" value="1"/>
</dbReference>
<keyword evidence="7" id="KW-0997">Cell inner membrane</keyword>
<dbReference type="KEGG" id="fsm:CCS41_10510"/>
<dbReference type="SUPFAM" id="SSF89069">
    <property type="entry name" value="N-terminal, cytoplasmic domain of anti-sigmaE factor RseA"/>
    <property type="match status" value="1"/>
</dbReference>
<keyword evidence="6 7" id="KW-0472">Membrane</keyword>
<sequence>MQKEKLSALMDGEILDTKLIDSLLKDDELQQRWQRYHMIRGVLRRDQAVGAMLHIDIAHSVAQVIKIVDAQEGEKATVVPLNPAGVPEHQPRPSGWHWQKVCPWASQLTQVAVAACVCLAVVVGVQQYSQQRNQPAMLNLQPESPVFNTLPMMGGKASPVSFGVPVDGTFGDSQQQQVQKQRKRVEQGFGLDQHIPFVRLEPLPTSVHAPDTQLATQ</sequence>
<evidence type="ECO:0000256" key="2">
    <source>
        <dbReference type="ARBA" id="ARBA00005837"/>
    </source>
</evidence>
<evidence type="ECO:0000256" key="1">
    <source>
        <dbReference type="ARBA" id="ARBA00004162"/>
    </source>
</evidence>
<evidence type="ECO:0000256" key="3">
    <source>
        <dbReference type="ARBA" id="ARBA00022475"/>
    </source>
</evidence>
<evidence type="ECO:0000313" key="11">
    <source>
        <dbReference type="Proteomes" id="UP000261875"/>
    </source>
</evidence>
<name>A0A2U8I9U1_9GAMM</name>
<dbReference type="PANTHER" id="PTHR38104">
    <property type="match status" value="1"/>
</dbReference>
<evidence type="ECO:0000259" key="8">
    <source>
        <dbReference type="Pfam" id="PF03872"/>
    </source>
</evidence>
<dbReference type="PANTHER" id="PTHR38104:SF1">
    <property type="entry name" value="ANTI-SIGMA-E FACTOR RSEA"/>
    <property type="match status" value="1"/>
</dbReference>
<keyword evidence="3 7" id="KW-1003">Cell membrane</keyword>
<evidence type="ECO:0000259" key="9">
    <source>
        <dbReference type="Pfam" id="PF03873"/>
    </source>
</evidence>
<dbReference type="OrthoDB" id="6194196at2"/>
<evidence type="ECO:0000256" key="7">
    <source>
        <dbReference type="PIRNR" id="PIRNR016938"/>
    </source>
</evidence>
<protein>
    <recommendedName>
        <fullName evidence="7">Anti-sigma-E factor RseA</fullName>
    </recommendedName>
    <alternativeName>
        <fullName evidence="7">Regulator of SigE</fullName>
    </alternativeName>
    <alternativeName>
        <fullName evidence="7">Sigma-E anti-sigma factor RseA</fullName>
    </alternativeName>
    <alternativeName>
        <fullName evidence="7">Sigma-E factor negative regulatory protein</fullName>
    </alternativeName>
</protein>
<accession>A0A2U8I9U1</accession>
<dbReference type="EMBL" id="CP021659">
    <property type="protein sequence ID" value="AWK14805.1"/>
    <property type="molecule type" value="Genomic_DNA"/>
</dbReference>
<gene>
    <name evidence="10" type="ORF">CCS41_10510</name>
</gene>
<dbReference type="InterPro" id="IPR052383">
    <property type="entry name" value="Anti-sigma-E_RseA-like"/>
</dbReference>
<dbReference type="PIRSF" id="PIRSF016938">
    <property type="entry name" value="RseA"/>
    <property type="match status" value="1"/>
</dbReference>
<feature type="domain" description="Anti sigma-E protein RseA N-terminal" evidence="8">
    <location>
        <begin position="1"/>
        <end position="97"/>
    </location>
</feature>
<proteinExistence type="inferred from homology"/>
<dbReference type="InterPro" id="IPR005573">
    <property type="entry name" value="Anti-sigma_E_RseA_C"/>
</dbReference>
<comment type="subunit">
    <text evidence="7">Interacts 1:1 with ECF RNA polymerase sigma-E (RpoE); this inhibits the interaction of sigma-E with the RNA polymerase catalytic core and leads to a decreased expression of sigma-E-regulated genes. Interacts with RseB.</text>
</comment>